<dbReference type="InterPro" id="IPR017441">
    <property type="entry name" value="Protein_kinase_ATP_BS"/>
</dbReference>
<sequence>MQSYDLKEQIGRGSFGTCHLAWHRAERRMYVAKRIPVHQMAEREEALREAQLLSALRHPNIIAYKESFIEDADKTLVIVTAYAEEGDLFTHIKRARESGRRFRRRQLLDWVTQIALALDHIHALRVMHRDLKTQNIFLGRGGVVKLGDFGISKVLERTDDFATTVTGTPYYLAPEVCTNQPYTLKSDVWSLGCVAYEIATLRHAFAADSLLSLVFQIVNGTCPPIPTERGYDHRFAGLVSVMLERDARARPTASELLRHPLMQEHL</sequence>
<dbReference type="InterPro" id="IPR051131">
    <property type="entry name" value="NEK_Ser/Thr_kinase_NIMA"/>
</dbReference>
<dbReference type="eggNOG" id="KOG0589">
    <property type="taxonomic scope" value="Eukaryota"/>
</dbReference>
<dbReference type="OrthoDB" id="248923at2759"/>
<evidence type="ECO:0000256" key="6">
    <source>
        <dbReference type="ARBA" id="ARBA00022840"/>
    </source>
</evidence>
<dbReference type="EMBL" id="GG663750">
    <property type="protein sequence ID" value="EEH51879.1"/>
    <property type="molecule type" value="Genomic_DNA"/>
</dbReference>
<evidence type="ECO:0000256" key="2">
    <source>
        <dbReference type="ARBA" id="ARBA00022527"/>
    </source>
</evidence>
<evidence type="ECO:0000259" key="11">
    <source>
        <dbReference type="PROSITE" id="PS50011"/>
    </source>
</evidence>
<evidence type="ECO:0000256" key="5">
    <source>
        <dbReference type="ARBA" id="ARBA00022777"/>
    </source>
</evidence>
<dbReference type="EC" id="2.7.11.1" evidence="1"/>
<keyword evidence="3" id="KW-0808">Transferase</keyword>
<dbReference type="Pfam" id="PF00069">
    <property type="entry name" value="Pkinase"/>
    <property type="match status" value="1"/>
</dbReference>
<feature type="domain" description="Protein kinase" evidence="11">
    <location>
        <begin position="4"/>
        <end position="262"/>
    </location>
</feature>
<feature type="non-terminal residue" evidence="12">
    <location>
        <position position="266"/>
    </location>
</feature>
<evidence type="ECO:0000313" key="13">
    <source>
        <dbReference type="Proteomes" id="UP000001876"/>
    </source>
</evidence>
<dbReference type="PANTHER" id="PTHR44899">
    <property type="entry name" value="CAMK FAMILY PROTEIN KINASE"/>
    <property type="match status" value="1"/>
</dbReference>
<dbReference type="InterPro" id="IPR000719">
    <property type="entry name" value="Prot_kinase_dom"/>
</dbReference>
<reference evidence="12 13" key="1">
    <citation type="journal article" date="2009" name="Science">
        <title>Green evolution and dynamic adaptations revealed by genomes of the marine picoeukaryotes Micromonas.</title>
        <authorList>
            <person name="Worden A.Z."/>
            <person name="Lee J.H."/>
            <person name="Mock T."/>
            <person name="Rouze P."/>
            <person name="Simmons M.P."/>
            <person name="Aerts A.L."/>
            <person name="Allen A.E."/>
            <person name="Cuvelier M.L."/>
            <person name="Derelle E."/>
            <person name="Everett M.V."/>
            <person name="Foulon E."/>
            <person name="Grimwood J."/>
            <person name="Gundlach H."/>
            <person name="Henrissat B."/>
            <person name="Napoli C."/>
            <person name="McDonald S.M."/>
            <person name="Parker M.S."/>
            <person name="Rombauts S."/>
            <person name="Salamov A."/>
            <person name="Von Dassow P."/>
            <person name="Badger J.H."/>
            <person name="Coutinho P.M."/>
            <person name="Demir E."/>
            <person name="Dubchak I."/>
            <person name="Gentemann C."/>
            <person name="Eikrem W."/>
            <person name="Gready J.E."/>
            <person name="John U."/>
            <person name="Lanier W."/>
            <person name="Lindquist E.A."/>
            <person name="Lucas S."/>
            <person name="Mayer K.F."/>
            <person name="Moreau H."/>
            <person name="Not F."/>
            <person name="Otillar R."/>
            <person name="Panaud O."/>
            <person name="Pangilinan J."/>
            <person name="Paulsen I."/>
            <person name="Piegu B."/>
            <person name="Poliakov A."/>
            <person name="Robbens S."/>
            <person name="Schmutz J."/>
            <person name="Toulza E."/>
            <person name="Wyss T."/>
            <person name="Zelensky A."/>
            <person name="Zhou K."/>
            <person name="Armbrust E.V."/>
            <person name="Bhattacharya D."/>
            <person name="Goodenough U.W."/>
            <person name="Van de Peer Y."/>
            <person name="Grigoriev I.V."/>
        </authorList>
    </citation>
    <scope>NUCLEOTIDE SEQUENCE [LARGE SCALE GENOMIC DNA]</scope>
    <source>
        <strain evidence="12 13">CCMP1545</strain>
    </source>
</reference>
<evidence type="ECO:0000256" key="3">
    <source>
        <dbReference type="ARBA" id="ARBA00022679"/>
    </source>
</evidence>
<dbReference type="GeneID" id="9689698"/>
<name>C1N8F1_MICPC</name>
<dbReference type="Gene3D" id="1.10.510.10">
    <property type="entry name" value="Transferase(Phosphotransferase) domain 1"/>
    <property type="match status" value="1"/>
</dbReference>
<dbReference type="PROSITE" id="PS00107">
    <property type="entry name" value="PROTEIN_KINASE_ATP"/>
    <property type="match status" value="1"/>
</dbReference>
<comment type="similarity">
    <text evidence="10">Belongs to the protein kinase superfamily.</text>
</comment>
<keyword evidence="6 9" id="KW-0067">ATP-binding</keyword>
<dbReference type="PANTHER" id="PTHR44899:SF7">
    <property type="entry name" value="NIMA-RELATED KINASE"/>
    <property type="match status" value="1"/>
</dbReference>
<dbReference type="OMA" id="SEQMNAH"/>
<comment type="catalytic activity">
    <reaction evidence="8">
        <text>L-seryl-[protein] + ATP = O-phospho-L-seryl-[protein] + ADP + H(+)</text>
        <dbReference type="Rhea" id="RHEA:17989"/>
        <dbReference type="Rhea" id="RHEA-COMP:9863"/>
        <dbReference type="Rhea" id="RHEA-COMP:11604"/>
        <dbReference type="ChEBI" id="CHEBI:15378"/>
        <dbReference type="ChEBI" id="CHEBI:29999"/>
        <dbReference type="ChEBI" id="CHEBI:30616"/>
        <dbReference type="ChEBI" id="CHEBI:83421"/>
        <dbReference type="ChEBI" id="CHEBI:456216"/>
        <dbReference type="EC" id="2.7.11.1"/>
    </reaction>
</comment>
<dbReference type="Gene3D" id="3.30.200.20">
    <property type="entry name" value="Phosphorylase Kinase, domain 1"/>
    <property type="match status" value="1"/>
</dbReference>
<dbReference type="CDD" id="cd08215">
    <property type="entry name" value="STKc_Nek"/>
    <property type="match status" value="1"/>
</dbReference>
<dbReference type="GO" id="GO:0005524">
    <property type="term" value="F:ATP binding"/>
    <property type="evidence" value="ECO:0007669"/>
    <property type="project" value="UniProtKB-UniRule"/>
</dbReference>
<accession>C1N8F1</accession>
<evidence type="ECO:0000256" key="10">
    <source>
        <dbReference type="RuleBase" id="RU000304"/>
    </source>
</evidence>
<dbReference type="SMART" id="SM00220">
    <property type="entry name" value="S_TKc"/>
    <property type="match status" value="1"/>
</dbReference>
<keyword evidence="13" id="KW-1185">Reference proteome</keyword>
<keyword evidence="2 10" id="KW-0723">Serine/threonine-protein kinase</keyword>
<comment type="catalytic activity">
    <reaction evidence="7">
        <text>L-threonyl-[protein] + ATP = O-phospho-L-threonyl-[protein] + ADP + H(+)</text>
        <dbReference type="Rhea" id="RHEA:46608"/>
        <dbReference type="Rhea" id="RHEA-COMP:11060"/>
        <dbReference type="Rhea" id="RHEA-COMP:11605"/>
        <dbReference type="ChEBI" id="CHEBI:15378"/>
        <dbReference type="ChEBI" id="CHEBI:30013"/>
        <dbReference type="ChEBI" id="CHEBI:30616"/>
        <dbReference type="ChEBI" id="CHEBI:61977"/>
        <dbReference type="ChEBI" id="CHEBI:456216"/>
        <dbReference type="EC" id="2.7.11.1"/>
    </reaction>
</comment>
<dbReference type="InterPro" id="IPR008271">
    <property type="entry name" value="Ser/Thr_kinase_AS"/>
</dbReference>
<organism evidence="13">
    <name type="scientific">Micromonas pusilla (strain CCMP1545)</name>
    <name type="common">Picoplanktonic green alga</name>
    <dbReference type="NCBI Taxonomy" id="564608"/>
    <lineage>
        <taxon>Eukaryota</taxon>
        <taxon>Viridiplantae</taxon>
        <taxon>Chlorophyta</taxon>
        <taxon>Mamiellophyceae</taxon>
        <taxon>Mamiellales</taxon>
        <taxon>Mamiellaceae</taxon>
        <taxon>Micromonas</taxon>
    </lineage>
</organism>
<evidence type="ECO:0000256" key="8">
    <source>
        <dbReference type="ARBA" id="ARBA00048679"/>
    </source>
</evidence>
<dbReference type="STRING" id="564608.C1N8F1"/>
<dbReference type="KEGG" id="mpp:MICPUCDRAFT_23075"/>
<keyword evidence="5" id="KW-0418">Kinase</keyword>
<gene>
    <name evidence="12" type="ORF">MICPUCDRAFT_23075</name>
</gene>
<evidence type="ECO:0000256" key="4">
    <source>
        <dbReference type="ARBA" id="ARBA00022741"/>
    </source>
</evidence>
<evidence type="ECO:0000256" key="1">
    <source>
        <dbReference type="ARBA" id="ARBA00012513"/>
    </source>
</evidence>
<dbReference type="PROSITE" id="PS00108">
    <property type="entry name" value="PROTEIN_KINASE_ST"/>
    <property type="match status" value="1"/>
</dbReference>
<protein>
    <recommendedName>
        <fullName evidence="1">non-specific serine/threonine protein kinase</fullName>
        <ecNumber evidence="1">2.7.11.1</ecNumber>
    </recommendedName>
</protein>
<evidence type="ECO:0000256" key="9">
    <source>
        <dbReference type="PROSITE-ProRule" id="PRU10141"/>
    </source>
</evidence>
<proteinExistence type="inferred from homology"/>
<dbReference type="PIRSF" id="PIRSF000654">
    <property type="entry name" value="Integrin-linked_kinase"/>
    <property type="match status" value="1"/>
</dbReference>
<evidence type="ECO:0000313" key="12">
    <source>
        <dbReference type="EMBL" id="EEH51879.1"/>
    </source>
</evidence>
<dbReference type="Proteomes" id="UP000001876">
    <property type="component" value="Unassembled WGS sequence"/>
</dbReference>
<feature type="binding site" evidence="9">
    <location>
        <position position="33"/>
    </location>
    <ligand>
        <name>ATP</name>
        <dbReference type="ChEBI" id="CHEBI:30616"/>
    </ligand>
</feature>
<dbReference type="AlphaFoldDB" id="C1N8F1"/>
<dbReference type="RefSeq" id="XP_003064257.1">
    <property type="nucleotide sequence ID" value="XM_003064211.1"/>
</dbReference>
<evidence type="ECO:0000256" key="7">
    <source>
        <dbReference type="ARBA" id="ARBA00047899"/>
    </source>
</evidence>
<dbReference type="GO" id="GO:0004674">
    <property type="term" value="F:protein serine/threonine kinase activity"/>
    <property type="evidence" value="ECO:0007669"/>
    <property type="project" value="UniProtKB-KW"/>
</dbReference>
<keyword evidence="4 9" id="KW-0547">Nucleotide-binding</keyword>
<dbReference type="SUPFAM" id="SSF56112">
    <property type="entry name" value="Protein kinase-like (PK-like)"/>
    <property type="match status" value="1"/>
</dbReference>
<dbReference type="PROSITE" id="PS50011">
    <property type="entry name" value="PROTEIN_KINASE_DOM"/>
    <property type="match status" value="1"/>
</dbReference>
<dbReference type="InterPro" id="IPR011009">
    <property type="entry name" value="Kinase-like_dom_sf"/>
</dbReference>